<protein>
    <submittedName>
        <fullName evidence="2">Uncharacterized protein</fullName>
    </submittedName>
</protein>
<dbReference type="EMBL" id="JBEFKJ010000004">
    <property type="protein sequence ID" value="KAL2046221.1"/>
    <property type="molecule type" value="Genomic_DNA"/>
</dbReference>
<proteinExistence type="predicted"/>
<sequence length="176" mass="19497">MVDTTPWSYDSHLMSYLNILIRGLFALIILAFPFMLPHIFSYFFIPPGYDGVSNEEYWLQEAIKNRINQIETLHGSSTAQTHQAEGAMRLEGPHGSLWGPDPAGRILTRDSEPDLSTFCPTLATAFGTCYTDPLSVPFTYSQIAASSSPGGSYVITYTILVMIVGSSVHTRVMQRP</sequence>
<gene>
    <name evidence="2" type="ORF">N7G274_001668</name>
</gene>
<feature type="transmembrane region" description="Helical" evidence="1">
    <location>
        <begin position="20"/>
        <end position="45"/>
    </location>
</feature>
<evidence type="ECO:0000313" key="3">
    <source>
        <dbReference type="Proteomes" id="UP001590950"/>
    </source>
</evidence>
<evidence type="ECO:0000313" key="2">
    <source>
        <dbReference type="EMBL" id="KAL2046221.1"/>
    </source>
</evidence>
<name>A0ABR4AN18_9LECA</name>
<comment type="caution">
    <text evidence="2">The sequence shown here is derived from an EMBL/GenBank/DDBJ whole genome shotgun (WGS) entry which is preliminary data.</text>
</comment>
<keyword evidence="3" id="KW-1185">Reference proteome</keyword>
<keyword evidence="1" id="KW-1133">Transmembrane helix</keyword>
<dbReference type="Proteomes" id="UP001590950">
    <property type="component" value="Unassembled WGS sequence"/>
</dbReference>
<accession>A0ABR4AN18</accession>
<organism evidence="2 3">
    <name type="scientific">Stereocaulon virgatum</name>
    <dbReference type="NCBI Taxonomy" id="373712"/>
    <lineage>
        <taxon>Eukaryota</taxon>
        <taxon>Fungi</taxon>
        <taxon>Dikarya</taxon>
        <taxon>Ascomycota</taxon>
        <taxon>Pezizomycotina</taxon>
        <taxon>Lecanoromycetes</taxon>
        <taxon>OSLEUM clade</taxon>
        <taxon>Lecanoromycetidae</taxon>
        <taxon>Lecanorales</taxon>
        <taxon>Lecanorineae</taxon>
        <taxon>Stereocaulaceae</taxon>
        <taxon>Stereocaulon</taxon>
    </lineage>
</organism>
<keyword evidence="1" id="KW-0812">Transmembrane</keyword>
<evidence type="ECO:0000256" key="1">
    <source>
        <dbReference type="SAM" id="Phobius"/>
    </source>
</evidence>
<keyword evidence="1" id="KW-0472">Membrane</keyword>
<reference evidence="2 3" key="1">
    <citation type="submission" date="2024-09" db="EMBL/GenBank/DDBJ databases">
        <title>Rethinking Asexuality: The Enigmatic Case of Functional Sexual Genes in Lepraria (Stereocaulaceae).</title>
        <authorList>
            <person name="Doellman M."/>
            <person name="Sun Y."/>
            <person name="Barcenas-Pena A."/>
            <person name="Lumbsch H.T."/>
            <person name="Grewe F."/>
        </authorList>
    </citation>
    <scope>NUCLEOTIDE SEQUENCE [LARGE SCALE GENOMIC DNA]</scope>
    <source>
        <strain evidence="2 3">Mercado 3170</strain>
    </source>
</reference>